<dbReference type="EMBL" id="DS469746">
    <property type="protein sequence ID" value="EDO34024.1"/>
    <property type="molecule type" value="Genomic_DNA"/>
</dbReference>
<organism evidence="1 2">
    <name type="scientific">Nematostella vectensis</name>
    <name type="common">Starlet sea anemone</name>
    <dbReference type="NCBI Taxonomy" id="45351"/>
    <lineage>
        <taxon>Eukaryota</taxon>
        <taxon>Metazoa</taxon>
        <taxon>Cnidaria</taxon>
        <taxon>Anthozoa</taxon>
        <taxon>Hexacorallia</taxon>
        <taxon>Actiniaria</taxon>
        <taxon>Edwardsiidae</taxon>
        <taxon>Nematostella</taxon>
    </lineage>
</organism>
<proteinExistence type="predicted"/>
<keyword evidence="2" id="KW-1185">Reference proteome</keyword>
<protein>
    <submittedName>
        <fullName evidence="1">Uncharacterized protein</fullName>
    </submittedName>
</protein>
<accession>A7SQH1</accession>
<gene>
    <name evidence="1" type="ORF">NEMVEDRAFT_v1g215811</name>
</gene>
<dbReference type="Gene3D" id="2.10.220.10">
    <property type="entry name" value="Hormone Receptor, Insulin-like Growth Factor Receptor 1, Chain A, domain 2"/>
    <property type="match status" value="2"/>
</dbReference>
<dbReference type="STRING" id="45351.A7SQH1"/>
<evidence type="ECO:0000313" key="2">
    <source>
        <dbReference type="Proteomes" id="UP000001593"/>
    </source>
</evidence>
<dbReference type="SMART" id="SM00261">
    <property type="entry name" value="FU"/>
    <property type="match status" value="4"/>
</dbReference>
<dbReference type="eggNOG" id="ENOG502SFHQ">
    <property type="taxonomic scope" value="Eukaryota"/>
</dbReference>
<reference evidence="1 2" key="1">
    <citation type="journal article" date="2007" name="Science">
        <title>Sea anemone genome reveals ancestral eumetazoan gene repertoire and genomic organization.</title>
        <authorList>
            <person name="Putnam N.H."/>
            <person name="Srivastava M."/>
            <person name="Hellsten U."/>
            <person name="Dirks B."/>
            <person name="Chapman J."/>
            <person name="Salamov A."/>
            <person name="Terry A."/>
            <person name="Shapiro H."/>
            <person name="Lindquist E."/>
            <person name="Kapitonov V.V."/>
            <person name="Jurka J."/>
            <person name="Genikhovich G."/>
            <person name="Grigoriev I.V."/>
            <person name="Lucas S.M."/>
            <person name="Steele R.E."/>
            <person name="Finnerty J.R."/>
            <person name="Technau U."/>
            <person name="Martindale M.Q."/>
            <person name="Rokhsar D.S."/>
        </authorList>
    </citation>
    <scope>NUCLEOTIDE SEQUENCE [LARGE SCALE GENOMIC DNA]</scope>
    <source>
        <strain evidence="2">CH2 X CH6</strain>
    </source>
</reference>
<dbReference type="AlphaFoldDB" id="A7SQH1"/>
<dbReference type="HOGENOM" id="CLU_425982_0_0_1"/>
<dbReference type="InterPro" id="IPR006212">
    <property type="entry name" value="Furin_repeat"/>
</dbReference>
<evidence type="ECO:0000313" key="1">
    <source>
        <dbReference type="EMBL" id="EDO34024.1"/>
    </source>
</evidence>
<sequence length="643" mass="71477">MTEKNTVPKSSTSKSNYFCWTSLYDTIMCGEALKEKNAGRKSFRSSVPYNSLYSEGEVAAVQCGEEAWAKVQEVGAEVQEEAGAKGQEEVGAEVKEEEWVEVQEEVGAEGLEEAGAECKEEEWVEVQEEVGVECKEEWVEVQEGAGAECKEEEWVEVQEEVWAEGLEEAGAECKEEEWVVVQDKAGVVAEWVAAGDVETAVLVVSCPRIPGCINCPFNNNCTRCNPPLSLLSTGQRAQCVRTCPFRFSRMNVNGSFVCQWRGSLEGCLDSMCSGCKNGYYYLEKDGRFCHKSCPKGYFVSYGRCLKCLKSCESCSTAIKCEKCKKGLFKVRMPSRPQSAICVPECPQGYKGIVVNETSEQICQKVCHVTHCQSCESDSYHGQRHCDVCSPGYNKHKIYAKLGFGVIYDDECRKECPKGYQVEMNKLGGTECVKQIVKRPGPGIRDSRACGNSVSITVCVRHLRENVNNSKIRCCFLAKKGQPCGGKIVPCPQRLFGVLDALDEGYIGTAICEKHLKVADNDEEVTSNPYPLQRKKMPKPFGASQKKCAPGLFDMIHETITSPQHGEERRKESKQRTVTILHNLSSFRSQNKKFMLSIIDDFHVIHTVQDPKAAVTSTTSHMATKLLDIQEAEAVPRPESTVQH</sequence>
<dbReference type="Proteomes" id="UP000001593">
    <property type="component" value="Unassembled WGS sequence"/>
</dbReference>
<dbReference type="InterPro" id="IPR009030">
    <property type="entry name" value="Growth_fac_rcpt_cys_sf"/>
</dbReference>
<dbReference type="SUPFAM" id="SSF57184">
    <property type="entry name" value="Growth factor receptor domain"/>
    <property type="match status" value="1"/>
</dbReference>
<name>A7SQH1_NEMVE</name>
<dbReference type="InParanoid" id="A7SQH1"/>